<evidence type="ECO:0000313" key="4">
    <source>
        <dbReference type="Proteomes" id="UP001165641"/>
    </source>
</evidence>
<gene>
    <name evidence="3" type="ORF">PAF17_14195</name>
</gene>
<keyword evidence="1" id="KW-1133">Transmembrane helix</keyword>
<dbReference type="EMBL" id="JAQBIE010000018">
    <property type="protein sequence ID" value="MDB6178649.1"/>
    <property type="molecule type" value="Genomic_DNA"/>
</dbReference>
<organism evidence="3 4">
    <name type="scientific">Paracoccus onchidii</name>
    <dbReference type="NCBI Taxonomy" id="3017813"/>
    <lineage>
        <taxon>Bacteria</taxon>
        <taxon>Pseudomonadati</taxon>
        <taxon>Pseudomonadota</taxon>
        <taxon>Alphaproteobacteria</taxon>
        <taxon>Rhodobacterales</taxon>
        <taxon>Paracoccaceae</taxon>
        <taxon>Paracoccus</taxon>
    </lineage>
</organism>
<dbReference type="InterPro" id="IPR018638">
    <property type="entry name" value="DUF2061_membrane"/>
</dbReference>
<feature type="transmembrane region" description="Helical" evidence="1">
    <location>
        <begin position="12"/>
        <end position="29"/>
    </location>
</feature>
<feature type="transmembrane region" description="Helical" evidence="1">
    <location>
        <begin position="35"/>
        <end position="54"/>
    </location>
</feature>
<comment type="caution">
    <text evidence="3">The sequence shown here is derived from an EMBL/GenBank/DDBJ whole genome shotgun (WGS) entry which is preliminary data.</text>
</comment>
<name>A0ABT4ZH08_9RHOB</name>
<feature type="domain" description="DUF2061" evidence="2">
    <location>
        <begin position="9"/>
        <end position="59"/>
    </location>
</feature>
<protein>
    <submittedName>
        <fullName evidence="3">DUF2061 domain-containing protein</fullName>
    </submittedName>
</protein>
<dbReference type="Pfam" id="PF09834">
    <property type="entry name" value="DUF2061"/>
    <property type="match status" value="1"/>
</dbReference>
<keyword evidence="4" id="KW-1185">Reference proteome</keyword>
<evidence type="ECO:0000313" key="3">
    <source>
        <dbReference type="EMBL" id="MDB6178649.1"/>
    </source>
</evidence>
<accession>A0ABT4ZH08</accession>
<proteinExistence type="predicted"/>
<dbReference type="RefSeq" id="WP_271889766.1">
    <property type="nucleotide sequence ID" value="NZ_JAQBIE010000018.1"/>
</dbReference>
<evidence type="ECO:0000259" key="2">
    <source>
        <dbReference type="Pfam" id="PF09834"/>
    </source>
</evidence>
<keyword evidence="1" id="KW-0472">Membrane</keyword>
<evidence type="ECO:0000256" key="1">
    <source>
        <dbReference type="SAM" id="Phobius"/>
    </source>
</evidence>
<reference evidence="3" key="1">
    <citation type="submission" date="2022-12" db="EMBL/GenBank/DDBJ databases">
        <title>Paracoccus onchidii sp. nov., isolated from a marine invertebrate from the South China Sea.</title>
        <authorList>
            <person name="Xu S."/>
            <person name="Liu Z."/>
            <person name="Xu Y."/>
        </authorList>
    </citation>
    <scope>NUCLEOTIDE SEQUENCE</scope>
    <source>
        <strain evidence="3">Z330</strain>
    </source>
</reference>
<dbReference type="Proteomes" id="UP001165641">
    <property type="component" value="Unassembled WGS sequence"/>
</dbReference>
<sequence length="68" mass="7387">METRVRSVTKAVLWQVIGLLGMTAVGLLVTGSVSAAGGMALMNAAIGFAMYLAYERLWQRIQWGRSAR</sequence>
<keyword evidence="1" id="KW-0812">Transmembrane</keyword>